<dbReference type="Gene3D" id="1.20.1250.20">
    <property type="entry name" value="MFS general substrate transporter like domains"/>
    <property type="match status" value="1"/>
</dbReference>
<dbReference type="InterPro" id="IPR036259">
    <property type="entry name" value="MFS_trans_sf"/>
</dbReference>
<dbReference type="AlphaFoldDB" id="A0AAJ8JNE5"/>
<feature type="transmembrane region" description="Helical" evidence="1">
    <location>
        <begin position="36"/>
        <end position="53"/>
    </location>
</feature>
<keyword evidence="3" id="KW-1185">Reference proteome</keyword>
<dbReference type="Proteomes" id="UP000094043">
    <property type="component" value="Chromosome 1"/>
</dbReference>
<keyword evidence="1" id="KW-1133">Transmembrane helix</keyword>
<reference evidence="2" key="3">
    <citation type="submission" date="2024-01" db="EMBL/GenBank/DDBJ databases">
        <authorList>
            <person name="Coelho M.A."/>
            <person name="David-Palma M."/>
            <person name="Shea T."/>
            <person name="Sun S."/>
            <person name="Cuomo C.A."/>
            <person name="Heitman J."/>
        </authorList>
    </citation>
    <scope>NUCLEOTIDE SEQUENCE</scope>
    <source>
        <strain evidence="2">CBS 7841</strain>
    </source>
</reference>
<name>A0AAJ8JNE5_9TREE</name>
<organism evidence="2 3">
    <name type="scientific">Cryptococcus depauperatus CBS 7841</name>
    <dbReference type="NCBI Taxonomy" id="1295531"/>
    <lineage>
        <taxon>Eukaryota</taxon>
        <taxon>Fungi</taxon>
        <taxon>Dikarya</taxon>
        <taxon>Basidiomycota</taxon>
        <taxon>Agaricomycotina</taxon>
        <taxon>Tremellomycetes</taxon>
        <taxon>Tremellales</taxon>
        <taxon>Cryptococcaceae</taxon>
        <taxon>Cryptococcus</taxon>
    </lineage>
</organism>
<accession>A0AAJ8JNE5</accession>
<reference evidence="2" key="2">
    <citation type="journal article" date="2022" name="Elife">
        <title>Obligate sexual reproduction of a homothallic fungus closely related to the Cryptococcus pathogenic species complex.</title>
        <authorList>
            <person name="Passer A.R."/>
            <person name="Clancey S.A."/>
            <person name="Shea T."/>
            <person name="David-Palma M."/>
            <person name="Averette A.F."/>
            <person name="Boekhout T."/>
            <person name="Porcel B.M."/>
            <person name="Nowrousian M."/>
            <person name="Cuomo C.A."/>
            <person name="Sun S."/>
            <person name="Heitman J."/>
            <person name="Coelho M.A."/>
        </authorList>
    </citation>
    <scope>NUCLEOTIDE SEQUENCE</scope>
    <source>
        <strain evidence="2">CBS 7841</strain>
    </source>
</reference>
<proteinExistence type="predicted"/>
<keyword evidence="1" id="KW-0812">Transmembrane</keyword>
<gene>
    <name evidence="2" type="ORF">L203_100636</name>
</gene>
<dbReference type="EMBL" id="CP143784">
    <property type="protein sequence ID" value="WVN85490.1"/>
    <property type="molecule type" value="Genomic_DNA"/>
</dbReference>
<evidence type="ECO:0000313" key="3">
    <source>
        <dbReference type="Proteomes" id="UP000094043"/>
    </source>
</evidence>
<sequence length="76" mass="8450">MLNKKDTFITIAVDCIRVVGVTASFCMVGRFGRRPLLIYTCFILSAFIIVDAITGHATSLSPILPVILPWVKLWLL</sequence>
<dbReference type="RefSeq" id="XP_066066190.1">
    <property type="nucleotide sequence ID" value="XM_066210093.1"/>
</dbReference>
<evidence type="ECO:0000313" key="2">
    <source>
        <dbReference type="EMBL" id="WVN85490.1"/>
    </source>
</evidence>
<evidence type="ECO:0000256" key="1">
    <source>
        <dbReference type="SAM" id="Phobius"/>
    </source>
</evidence>
<keyword evidence="1" id="KW-0472">Membrane</keyword>
<protein>
    <submittedName>
        <fullName evidence="2">Uncharacterized protein</fullName>
    </submittedName>
</protein>
<dbReference type="KEGG" id="cdep:91084851"/>
<reference evidence="2" key="1">
    <citation type="submission" date="2016-06" db="EMBL/GenBank/DDBJ databases">
        <authorList>
            <person name="Cuomo C."/>
            <person name="Litvintseva A."/>
            <person name="Heitman J."/>
            <person name="Chen Y."/>
            <person name="Sun S."/>
            <person name="Springer D."/>
            <person name="Dromer F."/>
            <person name="Young S."/>
            <person name="Zeng Q."/>
            <person name="Chapman S."/>
            <person name="Gujja S."/>
            <person name="Saif S."/>
            <person name="Birren B."/>
        </authorList>
    </citation>
    <scope>NUCLEOTIDE SEQUENCE</scope>
    <source>
        <strain evidence="2">CBS 7841</strain>
    </source>
</reference>
<dbReference type="GeneID" id="91084851"/>